<evidence type="ECO:0000313" key="2">
    <source>
        <dbReference type="EMBL" id="CAG2057155.1"/>
    </source>
</evidence>
<organism evidence="2 3">
    <name type="scientific">Timema podura</name>
    <name type="common">Walking stick</name>
    <dbReference type="NCBI Taxonomy" id="61482"/>
    <lineage>
        <taxon>Eukaryota</taxon>
        <taxon>Metazoa</taxon>
        <taxon>Ecdysozoa</taxon>
        <taxon>Arthropoda</taxon>
        <taxon>Hexapoda</taxon>
        <taxon>Insecta</taxon>
        <taxon>Pterygota</taxon>
        <taxon>Neoptera</taxon>
        <taxon>Polyneoptera</taxon>
        <taxon>Phasmatodea</taxon>
        <taxon>Timematodea</taxon>
        <taxon>Timematoidea</taxon>
        <taxon>Timematidae</taxon>
        <taxon>Timema</taxon>
    </lineage>
</organism>
<dbReference type="EMBL" id="CAJPIN010004943">
    <property type="protein sequence ID" value="CAG2057155.1"/>
    <property type="molecule type" value="Genomic_DNA"/>
</dbReference>
<protein>
    <submittedName>
        <fullName evidence="2">Uncharacterized protein</fullName>
    </submittedName>
</protein>
<dbReference type="Proteomes" id="UP001153148">
    <property type="component" value="Unassembled WGS sequence"/>
</dbReference>
<evidence type="ECO:0000256" key="1">
    <source>
        <dbReference type="SAM" id="MobiDB-lite"/>
    </source>
</evidence>
<feature type="region of interest" description="Disordered" evidence="1">
    <location>
        <begin position="154"/>
        <end position="199"/>
    </location>
</feature>
<name>A0ABN7NS14_TIMPD</name>
<accession>A0ABN7NS14</accession>
<proteinExistence type="predicted"/>
<comment type="caution">
    <text evidence="2">The sequence shown here is derived from an EMBL/GenBank/DDBJ whole genome shotgun (WGS) entry which is preliminary data.</text>
</comment>
<gene>
    <name evidence="2" type="ORF">TPAB3V08_LOCUS4134</name>
</gene>
<sequence>MVGSPVPNISGRADKVEMSLTSSEQLALIRLKSFCDWLKAHHVTTFLFYVSFLANVFFLGNPGDYAWGREGLDAIVTQLLNQMDGTGPPPLARDKIDEIPIVLITLDQHGTCPICRKSMGEEGFDDQSGSGGGGMNSMGSNLAAFFRAANDSASSRASSTSSNSSTSTSSSSAGGSSGSSTTSHSHPSTDFNIMDLEFD</sequence>
<reference evidence="2" key="1">
    <citation type="submission" date="2021-03" db="EMBL/GenBank/DDBJ databases">
        <authorList>
            <person name="Tran Van P."/>
        </authorList>
    </citation>
    <scope>NUCLEOTIDE SEQUENCE</scope>
</reference>
<feature type="compositionally biased region" description="Low complexity" evidence="1">
    <location>
        <begin position="154"/>
        <end position="189"/>
    </location>
</feature>
<evidence type="ECO:0000313" key="3">
    <source>
        <dbReference type="Proteomes" id="UP001153148"/>
    </source>
</evidence>
<keyword evidence="3" id="KW-1185">Reference proteome</keyword>